<evidence type="ECO:0000313" key="5">
    <source>
        <dbReference type="Proteomes" id="UP000001964"/>
    </source>
</evidence>
<evidence type="ECO:0000313" key="4">
    <source>
        <dbReference type="EMBL" id="ABI65312.1"/>
    </source>
</evidence>
<evidence type="ECO:0000256" key="2">
    <source>
        <dbReference type="RuleBase" id="RU361117"/>
    </source>
</evidence>
<dbReference type="GO" id="GO:0046872">
    <property type="term" value="F:metal ion binding"/>
    <property type="evidence" value="ECO:0007669"/>
    <property type="project" value="UniProtKB-KW"/>
</dbReference>
<keyword evidence="2" id="KW-0479">Metal-binding</keyword>
<protein>
    <recommendedName>
        <fullName evidence="2">Trehalose 6-phosphate phosphatase</fullName>
        <ecNumber evidence="2">3.1.3.12</ecNumber>
    </recommendedName>
</protein>
<name>Q0AQX5_MARMM</name>
<keyword evidence="2" id="KW-0460">Magnesium</keyword>
<dbReference type="eggNOG" id="COG1877">
    <property type="taxonomic scope" value="Bacteria"/>
</dbReference>
<comment type="similarity">
    <text evidence="2">Belongs to the trehalose phosphatase family.</text>
</comment>
<dbReference type="EC" id="3.1.3.12" evidence="2"/>
<evidence type="ECO:0000256" key="1">
    <source>
        <dbReference type="ARBA" id="ARBA00022801"/>
    </source>
</evidence>
<reference evidence="4 5" key="1">
    <citation type="submission" date="2006-08" db="EMBL/GenBank/DDBJ databases">
        <title>Complete sequence of Maricaulis maris MCS10.</title>
        <authorList>
            <consortium name="US DOE Joint Genome Institute"/>
            <person name="Copeland A."/>
            <person name="Lucas S."/>
            <person name="Lapidus A."/>
            <person name="Barry K."/>
            <person name="Detter J.C."/>
            <person name="Glavina del Rio T."/>
            <person name="Hammon N."/>
            <person name="Israni S."/>
            <person name="Dalin E."/>
            <person name="Tice H."/>
            <person name="Pitluck S."/>
            <person name="Saunders E."/>
            <person name="Brettin T."/>
            <person name="Bruce D."/>
            <person name="Han C."/>
            <person name="Tapia R."/>
            <person name="Gilna P."/>
            <person name="Schmutz J."/>
            <person name="Larimer F."/>
            <person name="Land M."/>
            <person name="Hauser L."/>
            <person name="Kyrpides N."/>
            <person name="Mikhailova N."/>
            <person name="Viollier P."/>
            <person name="Stephens C."/>
            <person name="Richardson P."/>
        </authorList>
    </citation>
    <scope>NUCLEOTIDE SEQUENCE [LARGE SCALE GENOMIC DNA]</scope>
    <source>
        <strain evidence="4 5">MCS10</strain>
    </source>
</reference>
<keyword evidence="1 2" id="KW-0378">Hydrolase</keyword>
<dbReference type="SUPFAM" id="SSF56784">
    <property type="entry name" value="HAD-like"/>
    <property type="match status" value="1"/>
</dbReference>
<dbReference type="Gene3D" id="3.40.50.1000">
    <property type="entry name" value="HAD superfamily/HAD-like"/>
    <property type="match status" value="1"/>
</dbReference>
<dbReference type="GO" id="GO:0004805">
    <property type="term" value="F:trehalose-phosphatase activity"/>
    <property type="evidence" value="ECO:0007669"/>
    <property type="project" value="UniProtKB-EC"/>
</dbReference>
<dbReference type="InterPro" id="IPR044651">
    <property type="entry name" value="OTSB-like"/>
</dbReference>
<dbReference type="HOGENOM" id="CLU_037265_2_0_5"/>
<keyword evidence="5" id="KW-1185">Reference proteome</keyword>
<evidence type="ECO:0000256" key="3">
    <source>
        <dbReference type="SAM" id="MobiDB-lite"/>
    </source>
</evidence>
<comment type="pathway">
    <text evidence="2">Glycan biosynthesis; trehalose biosynthesis.</text>
</comment>
<comment type="function">
    <text evidence="2">Removes the phosphate from trehalose 6-phosphate to produce free trehalose.</text>
</comment>
<dbReference type="CDD" id="cd01627">
    <property type="entry name" value="HAD_TPP"/>
    <property type="match status" value="1"/>
</dbReference>
<dbReference type="InterPro" id="IPR023214">
    <property type="entry name" value="HAD_sf"/>
</dbReference>
<dbReference type="GO" id="GO:0005992">
    <property type="term" value="P:trehalose biosynthetic process"/>
    <property type="evidence" value="ECO:0007669"/>
    <property type="project" value="UniProtKB-UniPathway"/>
</dbReference>
<dbReference type="STRING" id="394221.Mmar10_1019"/>
<accession>Q0AQX5</accession>
<dbReference type="PANTHER" id="PTHR43768">
    <property type="entry name" value="TREHALOSE 6-PHOSPHATE PHOSPHATASE"/>
    <property type="match status" value="1"/>
</dbReference>
<dbReference type="RefSeq" id="WP_011642959.1">
    <property type="nucleotide sequence ID" value="NC_008347.1"/>
</dbReference>
<dbReference type="EMBL" id="CP000449">
    <property type="protein sequence ID" value="ABI65312.1"/>
    <property type="molecule type" value="Genomic_DNA"/>
</dbReference>
<organism evidence="4 5">
    <name type="scientific">Maricaulis maris (strain MCS10)</name>
    <name type="common">Caulobacter maris</name>
    <dbReference type="NCBI Taxonomy" id="394221"/>
    <lineage>
        <taxon>Bacteria</taxon>
        <taxon>Pseudomonadati</taxon>
        <taxon>Pseudomonadota</taxon>
        <taxon>Alphaproteobacteria</taxon>
        <taxon>Maricaulales</taxon>
        <taxon>Maricaulaceae</taxon>
        <taxon>Maricaulis</taxon>
    </lineage>
</organism>
<dbReference type="InterPro" id="IPR003337">
    <property type="entry name" value="Trehalose_PPase"/>
</dbReference>
<dbReference type="Proteomes" id="UP000001964">
    <property type="component" value="Chromosome"/>
</dbReference>
<dbReference type="KEGG" id="mmr:Mmar10_1019"/>
<dbReference type="AlphaFoldDB" id="Q0AQX5"/>
<dbReference type="PANTHER" id="PTHR43768:SF3">
    <property type="entry name" value="TREHALOSE 6-PHOSPHATE PHOSPHATASE"/>
    <property type="match status" value="1"/>
</dbReference>
<proteinExistence type="inferred from homology"/>
<dbReference type="UniPathway" id="UPA00299"/>
<feature type="region of interest" description="Disordered" evidence="3">
    <location>
        <begin position="1"/>
        <end position="24"/>
    </location>
</feature>
<dbReference type="Pfam" id="PF02358">
    <property type="entry name" value="Trehalose_PPase"/>
    <property type="match status" value="1"/>
</dbReference>
<sequence>MIGLPTHPRSRSAQSHPTPEALDPRRDALFLDFDGTLAPLQDDPDTVQLPHGGAALLERLAVALGGALAIVSGRDIRDLDRRTPGALWRAGGHGCDVCAPGRHPVAYAASAPDALFRAVTALVTAAPGSRLESKGRVLAIHYRAAPAAEGQLAEGLAGLVADHPGYHLQSGKMVFELKPETASKARAVERLMRLPPFAGRRPVMIGDDATDEDGMRAAIGLGGHAIKVGPGDSLAATRLNDPAHVWTWLEASTP</sequence>
<dbReference type="Gene3D" id="3.30.70.1020">
    <property type="entry name" value="Trehalose-6-phosphate phosphatase related protein, domain 2"/>
    <property type="match status" value="1"/>
</dbReference>
<comment type="cofactor">
    <cofactor evidence="2">
        <name>Mg(2+)</name>
        <dbReference type="ChEBI" id="CHEBI:18420"/>
    </cofactor>
</comment>
<dbReference type="OrthoDB" id="9814913at2"/>
<dbReference type="NCBIfam" id="TIGR00685">
    <property type="entry name" value="T6PP"/>
    <property type="match status" value="1"/>
</dbReference>
<comment type="catalytic activity">
    <reaction evidence="2">
        <text>alpha,alpha-trehalose 6-phosphate + H2O = alpha,alpha-trehalose + phosphate</text>
        <dbReference type="Rhea" id="RHEA:23420"/>
        <dbReference type="ChEBI" id="CHEBI:15377"/>
        <dbReference type="ChEBI" id="CHEBI:16551"/>
        <dbReference type="ChEBI" id="CHEBI:43474"/>
        <dbReference type="ChEBI" id="CHEBI:58429"/>
        <dbReference type="EC" id="3.1.3.12"/>
    </reaction>
</comment>
<gene>
    <name evidence="4" type="ordered locus">Mmar10_1019</name>
</gene>
<dbReference type="InterPro" id="IPR036412">
    <property type="entry name" value="HAD-like_sf"/>
</dbReference>